<dbReference type="Pfam" id="PF07221">
    <property type="entry name" value="GlcNAc_2-epim"/>
    <property type="match status" value="1"/>
</dbReference>
<sequence>MEPLAREALTEWKRILAYWEKYAPDYERGGFHGRVNYDNKPVVDAARSVILTSRILWTFSSAYRYFHRRKYLVLADRAYHYLYNHFRDVQNGGVYWSVTATGAPLDTRKQLYAQAFAIYGISEYYAASKFQPALDFAKELFQVVDKHGYDEEFGGYFESFGTKWEAVDDLILSKMPWNKSQNTHLHLIEAFTNLYRVWPDVVLKQRVGHLLDMFLEKLIDSDTHRLRLFFDQRWSPQAQTISYGHNIEASWLLWETAEVLHDPSRTELVKQKCIKVATAACTGLGADGALHYEFDPATNHLNQERSWWVLAEQMVGFYNAYQLTKETHYKEKAEKSWTFIKKYFIDSQRGEWYGSVTPELTSIKGDKINFWKCPYHNSRACYEMVRRLSEK</sequence>
<dbReference type="InterPro" id="IPR008928">
    <property type="entry name" value="6-hairpin_glycosidase_sf"/>
</dbReference>
<comment type="similarity">
    <text evidence="4">Belongs to the cellobiose 2-epimerase family.</text>
</comment>
<dbReference type="InterPro" id="IPR010819">
    <property type="entry name" value="AGE/CE"/>
</dbReference>
<name>A0A7W5ZLC7_9BACT</name>
<dbReference type="InterPro" id="IPR012341">
    <property type="entry name" value="6hp_glycosidase-like_sf"/>
</dbReference>
<keyword evidence="3 4" id="KW-0413">Isomerase</keyword>
<comment type="catalytic activity">
    <reaction evidence="1 4">
        <text>D-cellobiose = beta-D-glucosyl-(1-&gt;4)-D-mannopyranose</text>
        <dbReference type="Rhea" id="RHEA:23384"/>
        <dbReference type="ChEBI" id="CHEBI:17057"/>
        <dbReference type="ChEBI" id="CHEBI:47931"/>
        <dbReference type="EC" id="5.1.3.11"/>
    </reaction>
</comment>
<organism evidence="5 6">
    <name type="scientific">Runella defluvii</name>
    <dbReference type="NCBI Taxonomy" id="370973"/>
    <lineage>
        <taxon>Bacteria</taxon>
        <taxon>Pseudomonadati</taxon>
        <taxon>Bacteroidota</taxon>
        <taxon>Cytophagia</taxon>
        <taxon>Cytophagales</taxon>
        <taxon>Spirosomataceae</taxon>
        <taxon>Runella</taxon>
    </lineage>
</organism>
<dbReference type="EMBL" id="JACIBY010000003">
    <property type="protein sequence ID" value="MBB3837919.1"/>
    <property type="molecule type" value="Genomic_DNA"/>
</dbReference>
<comment type="similarity">
    <text evidence="2">Belongs to the N-acylglucosamine 2-epimerase family.</text>
</comment>
<dbReference type="PANTHER" id="PTHR15108">
    <property type="entry name" value="N-ACYLGLUCOSAMINE-2-EPIMERASE"/>
    <property type="match status" value="1"/>
</dbReference>
<dbReference type="Gene3D" id="1.50.10.10">
    <property type="match status" value="1"/>
</dbReference>
<dbReference type="Proteomes" id="UP000541352">
    <property type="component" value="Unassembled WGS sequence"/>
</dbReference>
<evidence type="ECO:0000256" key="1">
    <source>
        <dbReference type="ARBA" id="ARBA00001470"/>
    </source>
</evidence>
<comment type="caution">
    <text evidence="5">The sequence shown here is derived from an EMBL/GenBank/DDBJ whole genome shotgun (WGS) entry which is preliminary data.</text>
</comment>
<evidence type="ECO:0000256" key="2">
    <source>
        <dbReference type="ARBA" id="ARBA00008558"/>
    </source>
</evidence>
<evidence type="ECO:0000256" key="4">
    <source>
        <dbReference type="HAMAP-Rule" id="MF_00929"/>
    </source>
</evidence>
<dbReference type="InterPro" id="IPR028584">
    <property type="entry name" value="Cellobiose_2_epim"/>
</dbReference>
<dbReference type="GO" id="GO:0005975">
    <property type="term" value="P:carbohydrate metabolic process"/>
    <property type="evidence" value="ECO:0007669"/>
    <property type="project" value="InterPro"/>
</dbReference>
<dbReference type="AlphaFoldDB" id="A0A7W5ZLC7"/>
<protein>
    <recommendedName>
        <fullName evidence="4">Cellobiose 2-epimerase</fullName>
        <shortName evidence="4">CE</shortName>
        <ecNumber evidence="4">5.1.3.11</ecNumber>
    </recommendedName>
</protein>
<proteinExistence type="inferred from homology"/>
<gene>
    <name evidence="5" type="ORF">FHS57_001916</name>
</gene>
<dbReference type="GO" id="GO:0047736">
    <property type="term" value="F:cellobiose epimerase activity"/>
    <property type="evidence" value="ECO:0007669"/>
    <property type="project" value="UniProtKB-UniRule"/>
</dbReference>
<accession>A0A7W5ZLC7</accession>
<evidence type="ECO:0000313" key="6">
    <source>
        <dbReference type="Proteomes" id="UP000541352"/>
    </source>
</evidence>
<dbReference type="EC" id="5.1.3.11" evidence="4"/>
<evidence type="ECO:0000313" key="5">
    <source>
        <dbReference type="EMBL" id="MBB3837919.1"/>
    </source>
</evidence>
<dbReference type="SUPFAM" id="SSF48208">
    <property type="entry name" value="Six-hairpin glycosidases"/>
    <property type="match status" value="1"/>
</dbReference>
<comment type="function">
    <text evidence="4">Catalyzes the reversible epimerization of cellobiose to 4-O-beta-D-glucopyranosyl-D-mannose (Glc-Man).</text>
</comment>
<evidence type="ECO:0000256" key="3">
    <source>
        <dbReference type="ARBA" id="ARBA00023235"/>
    </source>
</evidence>
<dbReference type="HAMAP" id="MF_00929">
    <property type="entry name" value="Cellobiose_2_epim"/>
    <property type="match status" value="1"/>
</dbReference>
<reference evidence="5 6" key="1">
    <citation type="submission" date="2020-08" db="EMBL/GenBank/DDBJ databases">
        <title>Genomic Encyclopedia of Type Strains, Phase IV (KMG-IV): sequencing the most valuable type-strain genomes for metagenomic binning, comparative biology and taxonomic classification.</title>
        <authorList>
            <person name="Goeker M."/>
        </authorList>
    </citation>
    <scope>NUCLEOTIDE SEQUENCE [LARGE SCALE GENOMIC DNA]</scope>
    <source>
        <strain evidence="5 6">DSM 17976</strain>
    </source>
</reference>
<keyword evidence="6" id="KW-1185">Reference proteome</keyword>
<dbReference type="RefSeq" id="WP_183972846.1">
    <property type="nucleotide sequence ID" value="NZ_JACIBY010000003.1"/>
</dbReference>